<keyword evidence="3" id="KW-1185">Reference proteome</keyword>
<dbReference type="EMBL" id="FXXP01000003">
    <property type="protein sequence ID" value="SMX29856.1"/>
    <property type="molecule type" value="Genomic_DNA"/>
</dbReference>
<accession>A0A238JJ77</accession>
<dbReference type="InterPro" id="IPR009506">
    <property type="entry name" value="YjiS-like"/>
</dbReference>
<protein>
    <recommendedName>
        <fullName evidence="1">YjiS-like domain-containing protein</fullName>
    </recommendedName>
</protein>
<dbReference type="Pfam" id="PF06568">
    <property type="entry name" value="YjiS-like"/>
    <property type="match status" value="1"/>
</dbReference>
<proteinExistence type="predicted"/>
<feature type="domain" description="YjiS-like" evidence="1">
    <location>
        <begin position="28"/>
        <end position="58"/>
    </location>
</feature>
<reference evidence="3" key="1">
    <citation type="submission" date="2017-05" db="EMBL/GenBank/DDBJ databases">
        <authorList>
            <person name="Rodrigo-Torres L."/>
            <person name="Arahal R. D."/>
            <person name="Lucena T."/>
        </authorList>
    </citation>
    <scope>NUCLEOTIDE SEQUENCE [LARGE SCALE GENOMIC DNA]</scope>
    <source>
        <strain evidence="3">CECT 8649</strain>
    </source>
</reference>
<dbReference type="AlphaFoldDB" id="A0A238JJ77"/>
<evidence type="ECO:0000313" key="3">
    <source>
        <dbReference type="Proteomes" id="UP000225972"/>
    </source>
</evidence>
<evidence type="ECO:0000313" key="2">
    <source>
        <dbReference type="EMBL" id="SMX29856.1"/>
    </source>
</evidence>
<name>A0A238JJ77_9RHOB</name>
<gene>
    <name evidence="2" type="ORF">TRP8649_03995</name>
</gene>
<dbReference type="RefSeq" id="WP_235871990.1">
    <property type="nucleotide sequence ID" value="NZ_FXXP01000003.1"/>
</dbReference>
<organism evidence="2 3">
    <name type="scientific">Pelagimonas phthalicica</name>
    <dbReference type="NCBI Taxonomy" id="1037362"/>
    <lineage>
        <taxon>Bacteria</taxon>
        <taxon>Pseudomonadati</taxon>
        <taxon>Pseudomonadota</taxon>
        <taxon>Alphaproteobacteria</taxon>
        <taxon>Rhodobacterales</taxon>
        <taxon>Roseobacteraceae</taxon>
        <taxon>Pelagimonas</taxon>
    </lineage>
</organism>
<sequence>MAHIAQTPATFAPFAAVRTLIASVQDMMQRRAAYNRVFTELSALNDRELNDLGLSRADFHNIAADAAAKL</sequence>
<evidence type="ECO:0000259" key="1">
    <source>
        <dbReference type="Pfam" id="PF06568"/>
    </source>
</evidence>
<dbReference type="Proteomes" id="UP000225972">
    <property type="component" value="Unassembled WGS sequence"/>
</dbReference>